<keyword evidence="4" id="KW-0788">Thiol protease</keyword>
<gene>
    <name evidence="7" type="ORF">ASZ90_007045</name>
</gene>
<evidence type="ECO:0000259" key="6">
    <source>
        <dbReference type="Pfam" id="PF00877"/>
    </source>
</evidence>
<comment type="caution">
    <text evidence="7">The sequence shown here is derived from an EMBL/GenBank/DDBJ whole genome shotgun (WGS) entry which is preliminary data.</text>
</comment>
<dbReference type="GO" id="GO:0008234">
    <property type="term" value="F:cysteine-type peptidase activity"/>
    <property type="evidence" value="ECO:0007669"/>
    <property type="project" value="UniProtKB-KW"/>
</dbReference>
<protein>
    <submittedName>
        <fullName evidence="7">Lipoprotein, nlp/p60 family</fullName>
    </submittedName>
</protein>
<reference evidence="7" key="1">
    <citation type="journal article" date="2015" name="Proc. Natl. Acad. Sci. U.S.A.">
        <title>Networks of energetic and metabolic interactions define dynamics in microbial communities.</title>
        <authorList>
            <person name="Embree M."/>
            <person name="Liu J.K."/>
            <person name="Al-Bassam M.M."/>
            <person name="Zengler K."/>
        </authorList>
    </citation>
    <scope>NUCLEOTIDE SEQUENCE</scope>
</reference>
<dbReference type="SUPFAM" id="SSF54001">
    <property type="entry name" value="Cysteine proteinases"/>
    <property type="match status" value="1"/>
</dbReference>
<dbReference type="AlphaFoldDB" id="A0A0W8FR48"/>
<organism evidence="7">
    <name type="scientific">hydrocarbon metagenome</name>
    <dbReference type="NCBI Taxonomy" id="938273"/>
    <lineage>
        <taxon>unclassified sequences</taxon>
        <taxon>metagenomes</taxon>
        <taxon>ecological metagenomes</taxon>
    </lineage>
</organism>
<dbReference type="GO" id="GO:0006508">
    <property type="term" value="P:proteolysis"/>
    <property type="evidence" value="ECO:0007669"/>
    <property type="project" value="UniProtKB-KW"/>
</dbReference>
<evidence type="ECO:0000256" key="5">
    <source>
        <dbReference type="SAM" id="MobiDB-lite"/>
    </source>
</evidence>
<dbReference type="EMBL" id="LNQE01000919">
    <property type="protein sequence ID" value="KUG23118.1"/>
    <property type="molecule type" value="Genomic_DNA"/>
</dbReference>
<dbReference type="Gene3D" id="3.90.1720.10">
    <property type="entry name" value="endopeptidase domain like (from Nostoc punctiforme)"/>
    <property type="match status" value="1"/>
</dbReference>
<keyword evidence="2" id="KW-0645">Protease</keyword>
<dbReference type="InterPro" id="IPR000064">
    <property type="entry name" value="NLP_P60_dom"/>
</dbReference>
<feature type="domain" description="NlpC/P60" evidence="6">
    <location>
        <begin position="52"/>
        <end position="133"/>
    </location>
</feature>
<dbReference type="Pfam" id="PF00877">
    <property type="entry name" value="NLPC_P60"/>
    <property type="match status" value="1"/>
</dbReference>
<evidence type="ECO:0000256" key="1">
    <source>
        <dbReference type="ARBA" id="ARBA00007074"/>
    </source>
</evidence>
<name>A0A0W8FR48_9ZZZZ</name>
<evidence type="ECO:0000256" key="3">
    <source>
        <dbReference type="ARBA" id="ARBA00022801"/>
    </source>
</evidence>
<proteinExistence type="inferred from homology"/>
<evidence type="ECO:0000256" key="4">
    <source>
        <dbReference type="ARBA" id="ARBA00022807"/>
    </source>
</evidence>
<keyword evidence="3" id="KW-0378">Hydrolase</keyword>
<comment type="similarity">
    <text evidence="1">Belongs to the peptidase C40 family.</text>
</comment>
<sequence length="224" mass="25022">MPEKWEILTAAADEKQNAIIKHGLVSPEVITLKPLPLTYSNAVTIANELIDEPYGWGGLYGNRDCSAMTRDFFAPFGIWLPRHSEDQVKKAGTFFDLQNLEPEQKEKFILEKGVPYLSLLWRKGHVMLYIGEQNGRALIFHNVWGLKTIDFDGMEGRKIIGKSVITTLYPGAEIYCLDPGGLLLKNISAMTILGPVKQNQQPQQSDMSSQATTQNEESLKLGSP</sequence>
<evidence type="ECO:0000256" key="2">
    <source>
        <dbReference type="ARBA" id="ARBA00022670"/>
    </source>
</evidence>
<feature type="compositionally biased region" description="Polar residues" evidence="5">
    <location>
        <begin position="198"/>
        <end position="216"/>
    </location>
</feature>
<evidence type="ECO:0000313" key="7">
    <source>
        <dbReference type="EMBL" id="KUG23118.1"/>
    </source>
</evidence>
<feature type="region of interest" description="Disordered" evidence="5">
    <location>
        <begin position="198"/>
        <end position="224"/>
    </location>
</feature>
<dbReference type="InterPro" id="IPR038765">
    <property type="entry name" value="Papain-like_cys_pep_sf"/>
</dbReference>
<accession>A0A0W8FR48</accession>
<keyword evidence="7" id="KW-0449">Lipoprotein</keyword>